<feature type="transmembrane region" description="Helical" evidence="6">
    <location>
        <begin position="102"/>
        <end position="124"/>
    </location>
</feature>
<keyword evidence="2" id="KW-1003">Cell membrane</keyword>
<evidence type="ECO:0000259" key="7">
    <source>
        <dbReference type="Pfam" id="PF10035"/>
    </source>
</evidence>
<comment type="subcellular location">
    <subcellularLocation>
        <location evidence="1">Cell membrane</location>
        <topology evidence="1">Multi-pass membrane protein</topology>
    </subcellularLocation>
</comment>
<dbReference type="PANTHER" id="PTHR33545:SF9">
    <property type="entry name" value="UPF0750 MEMBRANE PROTEIN YITE"/>
    <property type="match status" value="1"/>
</dbReference>
<feature type="transmembrane region" description="Helical" evidence="6">
    <location>
        <begin position="48"/>
        <end position="69"/>
    </location>
</feature>
<evidence type="ECO:0000256" key="3">
    <source>
        <dbReference type="ARBA" id="ARBA00022692"/>
    </source>
</evidence>
<feature type="transmembrane region" description="Helical" evidence="6">
    <location>
        <begin position="145"/>
        <end position="163"/>
    </location>
</feature>
<dbReference type="Gene3D" id="3.30.70.120">
    <property type="match status" value="1"/>
</dbReference>
<sequence>MNQVKFYTSMLAGTFIVALSFTLLQGPNQIASGGLTGASLVLSYVFHVPSAIILLVTTLLLLIVCCYFLGLHSILKSVVGSLLIPFFIYLTSKLPPLTDDPLLASIFGGLGVGVGLGVVFRAGGNTGGFTLIAQILYKRKSIKQSTSIIFMDAAVMIAGGIIFSPEKALYALVGAFVTRKVIDIIQGKNKGSKVAYIISSKEYEKRITESVLHGLDRGLTKITGAGGYTNSERVIMMTVLDQLKIKDLKSMIQEIDPHAFIIFCEATEVFGEGFTPSFHPSYSKKLISSDIA</sequence>
<evidence type="ECO:0000256" key="6">
    <source>
        <dbReference type="SAM" id="Phobius"/>
    </source>
</evidence>
<dbReference type="RefSeq" id="WP_328015358.1">
    <property type="nucleotide sequence ID" value="NZ_JARTFS010000011.1"/>
</dbReference>
<dbReference type="PANTHER" id="PTHR33545">
    <property type="entry name" value="UPF0750 MEMBRANE PROTEIN YITT-RELATED"/>
    <property type="match status" value="1"/>
</dbReference>
<dbReference type="InterPro" id="IPR015867">
    <property type="entry name" value="N-reg_PII/ATP_PRibTrfase_C"/>
</dbReference>
<evidence type="ECO:0000313" key="8">
    <source>
        <dbReference type="EMBL" id="MED4402205.1"/>
    </source>
</evidence>
<evidence type="ECO:0000256" key="5">
    <source>
        <dbReference type="ARBA" id="ARBA00023136"/>
    </source>
</evidence>
<dbReference type="Proteomes" id="UP001342826">
    <property type="component" value="Unassembled WGS sequence"/>
</dbReference>
<gene>
    <name evidence="8" type="ORF">P9271_12850</name>
</gene>
<keyword evidence="3 6" id="KW-0812">Transmembrane</keyword>
<keyword evidence="4 6" id="KW-1133">Transmembrane helix</keyword>
<reference evidence="8 9" key="1">
    <citation type="submission" date="2023-03" db="EMBL/GenBank/DDBJ databases">
        <title>Bacillus Genome Sequencing.</title>
        <authorList>
            <person name="Dunlap C."/>
        </authorList>
    </citation>
    <scope>NUCLEOTIDE SEQUENCE [LARGE SCALE GENOMIC DNA]</scope>
    <source>
        <strain evidence="8 9">NRS-1717</strain>
    </source>
</reference>
<dbReference type="CDD" id="cd16380">
    <property type="entry name" value="YitT_C"/>
    <property type="match status" value="1"/>
</dbReference>
<accession>A0ABU6NZC6</accession>
<dbReference type="EMBL" id="JARTFS010000011">
    <property type="protein sequence ID" value="MED4402205.1"/>
    <property type="molecule type" value="Genomic_DNA"/>
</dbReference>
<feature type="transmembrane region" description="Helical" evidence="6">
    <location>
        <begin position="74"/>
        <end position="90"/>
    </location>
</feature>
<keyword evidence="9" id="KW-1185">Reference proteome</keyword>
<comment type="caution">
    <text evidence="8">The sequence shown here is derived from an EMBL/GenBank/DDBJ whole genome shotgun (WGS) entry which is preliminary data.</text>
</comment>
<dbReference type="PIRSF" id="PIRSF006483">
    <property type="entry name" value="Membrane_protein_YitT"/>
    <property type="match status" value="1"/>
</dbReference>
<evidence type="ECO:0000256" key="4">
    <source>
        <dbReference type="ARBA" id="ARBA00022989"/>
    </source>
</evidence>
<feature type="domain" description="DUF2179" evidence="7">
    <location>
        <begin position="217"/>
        <end position="271"/>
    </location>
</feature>
<evidence type="ECO:0000256" key="1">
    <source>
        <dbReference type="ARBA" id="ARBA00004651"/>
    </source>
</evidence>
<evidence type="ECO:0000313" key="9">
    <source>
        <dbReference type="Proteomes" id="UP001342826"/>
    </source>
</evidence>
<dbReference type="Pfam" id="PF02588">
    <property type="entry name" value="YitT_membrane"/>
    <property type="match status" value="1"/>
</dbReference>
<dbReference type="Pfam" id="PF10035">
    <property type="entry name" value="DUF2179"/>
    <property type="match status" value="1"/>
</dbReference>
<proteinExistence type="predicted"/>
<dbReference type="InterPro" id="IPR019264">
    <property type="entry name" value="DUF2179"/>
</dbReference>
<keyword evidence="5 6" id="KW-0472">Membrane</keyword>
<protein>
    <submittedName>
        <fullName evidence="8">YitT family protein</fullName>
    </submittedName>
</protein>
<dbReference type="InterPro" id="IPR051461">
    <property type="entry name" value="UPF0750_membrane"/>
</dbReference>
<evidence type="ECO:0000256" key="2">
    <source>
        <dbReference type="ARBA" id="ARBA00022475"/>
    </source>
</evidence>
<organism evidence="8 9">
    <name type="scientific">Metabacillus fastidiosus</name>
    <dbReference type="NCBI Taxonomy" id="1458"/>
    <lineage>
        <taxon>Bacteria</taxon>
        <taxon>Bacillati</taxon>
        <taxon>Bacillota</taxon>
        <taxon>Bacilli</taxon>
        <taxon>Bacillales</taxon>
        <taxon>Bacillaceae</taxon>
        <taxon>Metabacillus</taxon>
    </lineage>
</organism>
<name>A0ABU6NZC6_9BACI</name>
<dbReference type="InterPro" id="IPR003740">
    <property type="entry name" value="YitT"/>
</dbReference>